<sequence>MHGRWFNVKFSTPSRLLAAFSAAALLAVPAVSHAQLAPGEVVEVPAGETTSVDVGIPVQVSYNAGGWVVSSAGTTVTVTAPDSPGSTAAVPASAGGYSATVTLVATGEQAAPEPPAAPAAPAESAPPAARQDRAPAAGVDTADATVLRFNGQIDGNVIRVKVSLGQAAELMRFAGTDREGATLRYLDVNGRIIEGVTREVDPAARTMTLTYPEGQTPDNPFIMEVVRDGSAAEFIAVITSTNAPVASAGTDSPYAQFGALEPGADGESEQPDSPETEPESAAHTGLWAIAGVVALAVIGLLASRRRSK</sequence>
<keyword evidence="2" id="KW-0472">Membrane</keyword>
<keyword evidence="2" id="KW-0812">Transmembrane</keyword>
<evidence type="ECO:0000313" key="4">
    <source>
        <dbReference type="EMBL" id="SDL70385.1"/>
    </source>
</evidence>
<feature type="transmembrane region" description="Helical" evidence="2">
    <location>
        <begin position="284"/>
        <end position="302"/>
    </location>
</feature>
<feature type="region of interest" description="Disordered" evidence="1">
    <location>
        <begin position="109"/>
        <end position="136"/>
    </location>
</feature>
<feature type="compositionally biased region" description="Low complexity" evidence="1">
    <location>
        <begin position="119"/>
        <end position="136"/>
    </location>
</feature>
<gene>
    <name evidence="4" type="ORF">SAMN04488535_0491</name>
</gene>
<organism evidence="4 5">
    <name type="scientific">Corynebacterium mycetoides</name>
    <dbReference type="NCBI Taxonomy" id="38302"/>
    <lineage>
        <taxon>Bacteria</taxon>
        <taxon>Bacillati</taxon>
        <taxon>Actinomycetota</taxon>
        <taxon>Actinomycetes</taxon>
        <taxon>Mycobacteriales</taxon>
        <taxon>Corynebacteriaceae</taxon>
        <taxon>Corynebacterium</taxon>
    </lineage>
</organism>
<evidence type="ECO:0000313" key="5">
    <source>
        <dbReference type="Proteomes" id="UP000199350"/>
    </source>
</evidence>
<dbReference type="Proteomes" id="UP000199350">
    <property type="component" value="Chromosome I"/>
</dbReference>
<keyword evidence="5" id="KW-1185">Reference proteome</keyword>
<evidence type="ECO:0000256" key="2">
    <source>
        <dbReference type="SAM" id="Phobius"/>
    </source>
</evidence>
<evidence type="ECO:0000256" key="3">
    <source>
        <dbReference type="SAM" id="SignalP"/>
    </source>
</evidence>
<feature type="region of interest" description="Disordered" evidence="1">
    <location>
        <begin position="259"/>
        <end position="281"/>
    </location>
</feature>
<dbReference type="AlphaFoldDB" id="A0A1G9M9L7"/>
<feature type="chain" id="PRO_5038773418" evidence="3">
    <location>
        <begin position="35"/>
        <end position="308"/>
    </location>
</feature>
<accession>A0A1G9M9L7</accession>
<evidence type="ECO:0000256" key="1">
    <source>
        <dbReference type="SAM" id="MobiDB-lite"/>
    </source>
</evidence>
<name>A0A1G9M9L7_9CORY</name>
<keyword evidence="3" id="KW-0732">Signal</keyword>
<protein>
    <submittedName>
        <fullName evidence="4">Uncharacterized protein</fullName>
    </submittedName>
</protein>
<proteinExistence type="predicted"/>
<dbReference type="STRING" id="38302.SAMN04488535_0491"/>
<feature type="signal peptide" evidence="3">
    <location>
        <begin position="1"/>
        <end position="34"/>
    </location>
</feature>
<keyword evidence="2" id="KW-1133">Transmembrane helix</keyword>
<dbReference type="EMBL" id="LT629700">
    <property type="protein sequence ID" value="SDL70385.1"/>
    <property type="molecule type" value="Genomic_DNA"/>
</dbReference>
<reference evidence="5" key="1">
    <citation type="submission" date="2016-10" db="EMBL/GenBank/DDBJ databases">
        <authorList>
            <person name="Varghese N."/>
            <person name="Submissions S."/>
        </authorList>
    </citation>
    <scope>NUCLEOTIDE SEQUENCE [LARGE SCALE GENOMIC DNA]</scope>
    <source>
        <strain evidence="5">DSM 20632</strain>
    </source>
</reference>
<feature type="compositionally biased region" description="Acidic residues" evidence="1">
    <location>
        <begin position="264"/>
        <end position="278"/>
    </location>
</feature>